<dbReference type="OrthoDB" id="4411648at2"/>
<dbReference type="Proteomes" id="UP000198853">
    <property type="component" value="Unassembled WGS sequence"/>
</dbReference>
<keyword evidence="1" id="KW-0472">Membrane</keyword>
<evidence type="ECO:0000313" key="2">
    <source>
        <dbReference type="EMBL" id="SDI47596.1"/>
    </source>
</evidence>
<proteinExistence type="predicted"/>
<organism evidence="2 3">
    <name type="scientific">Natribacillus halophilus</name>
    <dbReference type="NCBI Taxonomy" id="549003"/>
    <lineage>
        <taxon>Bacteria</taxon>
        <taxon>Bacillati</taxon>
        <taxon>Bacillota</taxon>
        <taxon>Bacilli</taxon>
        <taxon>Bacillales</taxon>
        <taxon>Bacillaceae</taxon>
        <taxon>Natribacillus</taxon>
    </lineage>
</organism>
<keyword evidence="1" id="KW-0812">Transmembrane</keyword>
<keyword evidence="3" id="KW-1185">Reference proteome</keyword>
<gene>
    <name evidence="2" type="ORF">SAMN04488123_102340</name>
</gene>
<keyword evidence="1" id="KW-1133">Transmembrane helix</keyword>
<name>A0A1G8KW38_9BACI</name>
<sequence length="174" mass="20493">MRGRYVRSLMFFMKKIIIGTLTLVILIFAFWYFLPQQTYLTFSSQRTDEVVLQKPVEAGDEVEIGWIHSVEHTPWIETFRINEEDHLILTETRFKSYGAGTPEDTDGTLRVEDGFMIITDLHETFEAYHWFHSYNVDYTISINDRTTIETTALPDQTPMEMKVEREVPFVSSFF</sequence>
<dbReference type="InterPro" id="IPR015001">
    <property type="entry name" value="DUF1850"/>
</dbReference>
<protein>
    <recommendedName>
        <fullName evidence="4">DUF1850 domain-containing protein</fullName>
    </recommendedName>
</protein>
<dbReference type="Pfam" id="PF08905">
    <property type="entry name" value="DUF1850"/>
    <property type="match status" value="1"/>
</dbReference>
<evidence type="ECO:0000313" key="3">
    <source>
        <dbReference type="Proteomes" id="UP000198853"/>
    </source>
</evidence>
<accession>A0A1G8KW38</accession>
<evidence type="ECO:0008006" key="4">
    <source>
        <dbReference type="Google" id="ProtNLM"/>
    </source>
</evidence>
<dbReference type="AlphaFoldDB" id="A0A1G8KW38"/>
<dbReference type="RefSeq" id="WP_090396230.1">
    <property type="nucleotide sequence ID" value="NZ_FNEN01000002.1"/>
</dbReference>
<reference evidence="2 3" key="1">
    <citation type="submission" date="2016-10" db="EMBL/GenBank/DDBJ databases">
        <authorList>
            <person name="de Groot N.N."/>
        </authorList>
    </citation>
    <scope>NUCLEOTIDE SEQUENCE [LARGE SCALE GENOMIC DNA]</scope>
    <source>
        <strain evidence="2 3">DSM 21771</strain>
    </source>
</reference>
<dbReference type="EMBL" id="FNEN01000002">
    <property type="protein sequence ID" value="SDI47596.1"/>
    <property type="molecule type" value="Genomic_DNA"/>
</dbReference>
<feature type="transmembrane region" description="Helical" evidence="1">
    <location>
        <begin position="12"/>
        <end position="34"/>
    </location>
</feature>
<evidence type="ECO:0000256" key="1">
    <source>
        <dbReference type="SAM" id="Phobius"/>
    </source>
</evidence>